<sequence length="203" mass="22498">MTQQTNKKVLTVAITGASGAVYGVRFVQELLRQGHTVHFVLTGAAWQVFHYELQLDTTDQEKCLEKLFGGYKNFHYHTQQDFSAPIASGSAKSDGMIIIPCSMGTLAKIAHGISSNLLERSADVVLKERRKLVIVPRETPLNSIHLENMKRLSDLGGLIVPAMPGFYHNPESMDDMINFVVGKVLDQVDVDHNLFTRWGGGES</sequence>
<evidence type="ECO:0000256" key="6">
    <source>
        <dbReference type="ARBA" id="ARBA00060793"/>
    </source>
</evidence>
<keyword evidence="2 7" id="KW-0285">Flavoprotein</keyword>
<evidence type="ECO:0000313" key="9">
    <source>
        <dbReference type="EMBL" id="RKL67593.1"/>
    </source>
</evidence>
<feature type="binding site" evidence="7">
    <location>
        <position position="137"/>
    </location>
    <ligand>
        <name>FMN</name>
        <dbReference type="ChEBI" id="CHEBI:58210"/>
    </ligand>
</feature>
<dbReference type="InterPro" id="IPR036551">
    <property type="entry name" value="Flavin_trans-like"/>
</dbReference>
<feature type="binding site" evidence="7">
    <location>
        <begin position="102"/>
        <end position="105"/>
    </location>
    <ligand>
        <name>FMN</name>
        <dbReference type="ChEBI" id="CHEBI:58210"/>
    </ligand>
</feature>
<dbReference type="RefSeq" id="WP_110935243.1">
    <property type="nucleotide sequence ID" value="NZ_KZ614146.1"/>
</dbReference>
<evidence type="ECO:0000256" key="2">
    <source>
        <dbReference type="ARBA" id="ARBA00022630"/>
    </source>
</evidence>
<comment type="similarity">
    <text evidence="6 7">Belongs to the UbiX/PAD1 family.</text>
</comment>
<dbReference type="Proteomes" id="UP000281498">
    <property type="component" value="Unassembled WGS sequence"/>
</dbReference>
<evidence type="ECO:0000256" key="4">
    <source>
        <dbReference type="ARBA" id="ARBA00022679"/>
    </source>
</evidence>
<accession>A0A3A9KD82</accession>
<evidence type="ECO:0000256" key="1">
    <source>
        <dbReference type="ARBA" id="ARBA00022602"/>
    </source>
</evidence>
<dbReference type="AlphaFoldDB" id="A0A3A9KD82"/>
<feature type="binding site" evidence="7">
    <location>
        <position position="42"/>
    </location>
    <ligand>
        <name>FMN</name>
        <dbReference type="ChEBI" id="CHEBI:58210"/>
    </ligand>
</feature>
<dbReference type="GO" id="GO:0106141">
    <property type="term" value="F:flavin prenyltransferase activity"/>
    <property type="evidence" value="ECO:0007669"/>
    <property type="project" value="UniProtKB-EC"/>
</dbReference>
<reference evidence="9 10" key="1">
    <citation type="submission" date="2017-10" db="EMBL/GenBank/DDBJ databases">
        <title>Bacillus sp. nov., a halophilic bacterium isolated from a Keqin Lake.</title>
        <authorList>
            <person name="Wang H."/>
        </authorList>
    </citation>
    <scope>NUCLEOTIDE SEQUENCE [LARGE SCALE GENOMIC DNA]</scope>
    <source>
        <strain evidence="9 10">KCTC 13187</strain>
    </source>
</reference>
<feature type="binding site" evidence="7">
    <location>
        <position position="183"/>
    </location>
    <ligand>
        <name>dimethylallyl phosphate</name>
        <dbReference type="ChEBI" id="CHEBI:88052"/>
    </ligand>
</feature>
<evidence type="ECO:0000256" key="7">
    <source>
        <dbReference type="HAMAP-Rule" id="MF_01984"/>
    </source>
</evidence>
<feature type="domain" description="Flavoprotein" evidence="8">
    <location>
        <begin position="10"/>
        <end position="187"/>
    </location>
</feature>
<evidence type="ECO:0000256" key="3">
    <source>
        <dbReference type="ARBA" id="ARBA00022643"/>
    </source>
</evidence>
<keyword evidence="10" id="KW-1185">Reference proteome</keyword>
<dbReference type="PANTHER" id="PTHR43374:SF1">
    <property type="entry name" value="FLAVIN PRENYLTRANSFERASE PAD1, MITOCHONDRIAL"/>
    <property type="match status" value="1"/>
</dbReference>
<keyword evidence="3 7" id="KW-0288">FMN</keyword>
<dbReference type="Gene3D" id="3.40.50.1950">
    <property type="entry name" value="Flavin prenyltransferase-like"/>
    <property type="match status" value="1"/>
</dbReference>
<comment type="caution">
    <text evidence="7">Lacks conserved residue(s) required for the propagation of feature annotation.</text>
</comment>
<feature type="binding site" evidence="7">
    <location>
        <position position="167"/>
    </location>
    <ligand>
        <name>dimethylallyl phosphate</name>
        <dbReference type="ChEBI" id="CHEBI:88052"/>
    </ligand>
</feature>
<feature type="binding site" evidence="7">
    <location>
        <begin position="16"/>
        <end position="18"/>
    </location>
    <ligand>
        <name>FMN</name>
        <dbReference type="ChEBI" id="CHEBI:58210"/>
    </ligand>
</feature>
<dbReference type="InterPro" id="IPR003382">
    <property type="entry name" value="Flavoprotein"/>
</dbReference>
<dbReference type="HAMAP" id="MF_01984">
    <property type="entry name" value="ubiX_pad"/>
    <property type="match status" value="1"/>
</dbReference>
<evidence type="ECO:0000259" key="8">
    <source>
        <dbReference type="Pfam" id="PF02441"/>
    </source>
</evidence>
<evidence type="ECO:0000256" key="5">
    <source>
        <dbReference type="ARBA" id="ARBA00050612"/>
    </source>
</evidence>
<protein>
    <recommendedName>
        <fullName evidence="7">Flavin prenyltransferase UbiX</fullName>
        <ecNumber evidence="7">2.5.1.129</ecNumber>
    </recommendedName>
</protein>
<dbReference type="GO" id="GO:0016831">
    <property type="term" value="F:carboxy-lyase activity"/>
    <property type="evidence" value="ECO:0007669"/>
    <property type="project" value="TreeGrafter"/>
</dbReference>
<keyword evidence="1 7" id="KW-0637">Prenyltransferase</keyword>
<dbReference type="InterPro" id="IPR004507">
    <property type="entry name" value="UbiX-like"/>
</dbReference>
<dbReference type="FunFam" id="3.40.50.1950:FF:000001">
    <property type="entry name" value="Flavin prenyltransferase UbiX"/>
    <property type="match status" value="1"/>
</dbReference>
<organism evidence="9 10">
    <name type="scientific">Salipaludibacillus neizhouensis</name>
    <dbReference type="NCBI Taxonomy" id="885475"/>
    <lineage>
        <taxon>Bacteria</taxon>
        <taxon>Bacillati</taxon>
        <taxon>Bacillota</taxon>
        <taxon>Bacilli</taxon>
        <taxon>Bacillales</taxon>
        <taxon>Bacillaceae</taxon>
    </lineage>
</organism>
<comment type="caution">
    <text evidence="9">The sequence shown here is derived from an EMBL/GenBank/DDBJ whole genome shotgun (WGS) entry which is preliminary data.</text>
</comment>
<dbReference type="NCBIfam" id="NF004685">
    <property type="entry name" value="PRK06029.1"/>
    <property type="match status" value="1"/>
</dbReference>
<dbReference type="EC" id="2.5.1.129" evidence="7"/>
<dbReference type="PANTHER" id="PTHR43374">
    <property type="entry name" value="FLAVIN PRENYLTRANSFERASE"/>
    <property type="match status" value="1"/>
</dbReference>
<name>A0A3A9KD82_9BACI</name>
<keyword evidence="4 7" id="KW-0808">Transferase</keyword>
<dbReference type="NCBIfam" id="TIGR00421">
    <property type="entry name" value="ubiX_pad"/>
    <property type="match status" value="1"/>
</dbReference>
<comment type="catalytic activity">
    <reaction evidence="5 7">
        <text>dimethylallyl phosphate + FMNH2 = prenylated FMNH2 + phosphate</text>
        <dbReference type="Rhea" id="RHEA:37743"/>
        <dbReference type="ChEBI" id="CHEBI:43474"/>
        <dbReference type="ChEBI" id="CHEBI:57618"/>
        <dbReference type="ChEBI" id="CHEBI:87467"/>
        <dbReference type="ChEBI" id="CHEBI:88052"/>
        <dbReference type="EC" id="2.5.1.129"/>
    </reaction>
</comment>
<gene>
    <name evidence="7" type="primary">ubiX</name>
    <name evidence="9" type="ORF">CR203_09590</name>
</gene>
<proteinExistence type="inferred from homology"/>
<dbReference type="Pfam" id="PF02441">
    <property type="entry name" value="Flavoprotein"/>
    <property type="match status" value="1"/>
</dbReference>
<dbReference type="SUPFAM" id="SSF52507">
    <property type="entry name" value="Homo-oligomeric flavin-containing Cys decarboxylases, HFCD"/>
    <property type="match status" value="1"/>
</dbReference>
<comment type="function">
    <text evidence="7">Flavin prenyltransferase that catalyzes the synthesis of the prenylated FMN cofactor (prenyl-FMN) for 4-hydroxy-3-polyprenylbenzoic acid decarboxylase UbiD. The prenyltransferase is metal-independent and links a dimethylallyl moiety from dimethylallyl monophosphate (DMAP) to the flavin N5 and C6 atoms of FMN.</text>
</comment>
<dbReference type="OrthoDB" id="9781577at2"/>
<evidence type="ECO:0000313" key="10">
    <source>
        <dbReference type="Proteomes" id="UP000281498"/>
    </source>
</evidence>
<dbReference type="EMBL" id="PDOE01000003">
    <property type="protein sequence ID" value="RKL67593.1"/>
    <property type="molecule type" value="Genomic_DNA"/>
</dbReference>